<organism evidence="2 3">
    <name type="scientific">Phytophthora nicotianae P1569</name>
    <dbReference type="NCBI Taxonomy" id="1317065"/>
    <lineage>
        <taxon>Eukaryota</taxon>
        <taxon>Sar</taxon>
        <taxon>Stramenopiles</taxon>
        <taxon>Oomycota</taxon>
        <taxon>Peronosporomycetes</taxon>
        <taxon>Peronosporales</taxon>
        <taxon>Peronosporaceae</taxon>
        <taxon>Phytophthora</taxon>
    </lineage>
</organism>
<dbReference type="AlphaFoldDB" id="V9ED22"/>
<sequence>MYLKSVKASRPLFESSCPKLQVKFITTPIRELVSKVAGKVQKTNPDERSFRFNMDESRSTQGTVGHRSP</sequence>
<keyword evidence="3" id="KW-1185">Reference proteome</keyword>
<reference evidence="2 3" key="1">
    <citation type="submission" date="2013-11" db="EMBL/GenBank/DDBJ databases">
        <title>The Genome Sequence of Phytophthora parasitica P1569.</title>
        <authorList>
            <consortium name="The Broad Institute Genomics Platform"/>
            <person name="Russ C."/>
            <person name="Tyler B."/>
            <person name="Panabieres F."/>
            <person name="Shan W."/>
            <person name="Tripathy S."/>
            <person name="Grunwald N."/>
            <person name="Machado M."/>
            <person name="Johnson C.S."/>
            <person name="Arredondo F."/>
            <person name="Hong C."/>
            <person name="Coffey M."/>
            <person name="Young S.K."/>
            <person name="Zeng Q."/>
            <person name="Gargeya S."/>
            <person name="Fitzgerald M."/>
            <person name="Abouelleil A."/>
            <person name="Alvarado L."/>
            <person name="Chapman S.B."/>
            <person name="Gainer-Dewar J."/>
            <person name="Goldberg J."/>
            <person name="Griggs A."/>
            <person name="Gujja S."/>
            <person name="Hansen M."/>
            <person name="Howarth C."/>
            <person name="Imamovic A."/>
            <person name="Ireland A."/>
            <person name="Larimer J."/>
            <person name="McCowan C."/>
            <person name="Murphy C."/>
            <person name="Pearson M."/>
            <person name="Poon T.W."/>
            <person name="Priest M."/>
            <person name="Roberts A."/>
            <person name="Saif S."/>
            <person name="Shea T."/>
            <person name="Sykes S."/>
            <person name="Wortman J."/>
            <person name="Nusbaum C."/>
            <person name="Birren B."/>
        </authorList>
    </citation>
    <scope>NUCLEOTIDE SEQUENCE [LARGE SCALE GENOMIC DNA]</scope>
    <source>
        <strain evidence="2 3">P1569</strain>
    </source>
</reference>
<evidence type="ECO:0000313" key="3">
    <source>
        <dbReference type="Proteomes" id="UP000018721"/>
    </source>
</evidence>
<accession>V9ED22</accession>
<protein>
    <submittedName>
        <fullName evidence="2">Uncharacterized protein</fullName>
    </submittedName>
</protein>
<feature type="compositionally biased region" description="Basic and acidic residues" evidence="1">
    <location>
        <begin position="44"/>
        <end position="58"/>
    </location>
</feature>
<proteinExistence type="predicted"/>
<dbReference type="HOGENOM" id="CLU_2781450_0_0_1"/>
<gene>
    <name evidence="2" type="ORF">F443_16951</name>
</gene>
<dbReference type="Proteomes" id="UP000018721">
    <property type="component" value="Unassembled WGS sequence"/>
</dbReference>
<feature type="region of interest" description="Disordered" evidence="1">
    <location>
        <begin position="44"/>
        <end position="69"/>
    </location>
</feature>
<comment type="caution">
    <text evidence="2">The sequence shown here is derived from an EMBL/GenBank/DDBJ whole genome shotgun (WGS) entry which is preliminary data.</text>
</comment>
<dbReference type="EMBL" id="ANIZ01002974">
    <property type="protein sequence ID" value="ETI37034.1"/>
    <property type="molecule type" value="Genomic_DNA"/>
</dbReference>
<evidence type="ECO:0000313" key="2">
    <source>
        <dbReference type="EMBL" id="ETI37034.1"/>
    </source>
</evidence>
<evidence type="ECO:0000256" key="1">
    <source>
        <dbReference type="SAM" id="MobiDB-lite"/>
    </source>
</evidence>
<name>V9ED22_PHYNI</name>